<accession>A0ABP0SYQ5</accession>
<dbReference type="InterPro" id="IPR051683">
    <property type="entry name" value="Enoyl-CoA_Hydratase/Isomerase"/>
</dbReference>
<feature type="compositionally biased region" description="Basic and acidic residues" evidence="2">
    <location>
        <begin position="66"/>
        <end position="81"/>
    </location>
</feature>
<proteinExistence type="inferred from homology"/>
<dbReference type="InterPro" id="IPR001753">
    <property type="entry name" value="Enoyl-CoA_hydra/iso"/>
</dbReference>
<organism evidence="3 4">
    <name type="scientific">Durusdinium trenchii</name>
    <dbReference type="NCBI Taxonomy" id="1381693"/>
    <lineage>
        <taxon>Eukaryota</taxon>
        <taxon>Sar</taxon>
        <taxon>Alveolata</taxon>
        <taxon>Dinophyceae</taxon>
        <taxon>Suessiales</taxon>
        <taxon>Symbiodiniaceae</taxon>
        <taxon>Durusdinium</taxon>
    </lineage>
</organism>
<dbReference type="EMBL" id="CAXAMN010028739">
    <property type="protein sequence ID" value="CAK9117563.1"/>
    <property type="molecule type" value="Genomic_DNA"/>
</dbReference>
<keyword evidence="4" id="KW-1185">Reference proteome</keyword>
<dbReference type="SUPFAM" id="SSF52096">
    <property type="entry name" value="ClpP/crotonase"/>
    <property type="match status" value="1"/>
</dbReference>
<evidence type="ECO:0000313" key="3">
    <source>
        <dbReference type="EMBL" id="CAK9117563.1"/>
    </source>
</evidence>
<reference evidence="3 4" key="1">
    <citation type="submission" date="2024-02" db="EMBL/GenBank/DDBJ databases">
        <authorList>
            <person name="Chen Y."/>
            <person name="Shah S."/>
            <person name="Dougan E. K."/>
            <person name="Thang M."/>
            <person name="Chan C."/>
        </authorList>
    </citation>
    <scope>NUCLEOTIDE SEQUENCE [LARGE SCALE GENOMIC DNA]</scope>
</reference>
<dbReference type="CDD" id="cd06558">
    <property type="entry name" value="crotonase-like"/>
    <property type="match status" value="1"/>
</dbReference>
<comment type="caution">
    <text evidence="3">The sequence shown here is derived from an EMBL/GenBank/DDBJ whole genome shotgun (WGS) entry which is preliminary data.</text>
</comment>
<name>A0ABP0SYQ5_9DINO</name>
<evidence type="ECO:0008006" key="5">
    <source>
        <dbReference type="Google" id="ProtNLM"/>
    </source>
</evidence>
<protein>
    <recommendedName>
        <fullName evidence="5">3-hydroxyisobutyryl-CoA hydrolase</fullName>
    </recommendedName>
</protein>
<feature type="compositionally biased region" description="Polar residues" evidence="2">
    <location>
        <begin position="124"/>
        <end position="134"/>
    </location>
</feature>
<feature type="compositionally biased region" description="Polar residues" evidence="2">
    <location>
        <begin position="143"/>
        <end position="164"/>
    </location>
</feature>
<feature type="compositionally biased region" description="Basic and acidic residues" evidence="2">
    <location>
        <begin position="28"/>
        <end position="51"/>
    </location>
</feature>
<dbReference type="Pfam" id="PF00378">
    <property type="entry name" value="ECH_1"/>
    <property type="match status" value="1"/>
</dbReference>
<dbReference type="Proteomes" id="UP001642484">
    <property type="component" value="Unassembled WGS sequence"/>
</dbReference>
<feature type="region of interest" description="Disordered" evidence="2">
    <location>
        <begin position="28"/>
        <end position="211"/>
    </location>
</feature>
<feature type="compositionally biased region" description="Polar residues" evidence="2">
    <location>
        <begin position="105"/>
        <end position="114"/>
    </location>
</feature>
<dbReference type="PANTHER" id="PTHR42964:SF1">
    <property type="entry name" value="POLYKETIDE BIOSYNTHESIS ENOYL-COA HYDRATASE PKSH-RELATED"/>
    <property type="match status" value="1"/>
</dbReference>
<dbReference type="PANTHER" id="PTHR42964">
    <property type="entry name" value="ENOYL-COA HYDRATASE"/>
    <property type="match status" value="1"/>
</dbReference>
<evidence type="ECO:0000313" key="4">
    <source>
        <dbReference type="Proteomes" id="UP001642484"/>
    </source>
</evidence>
<evidence type="ECO:0000256" key="1">
    <source>
        <dbReference type="ARBA" id="ARBA00005254"/>
    </source>
</evidence>
<comment type="similarity">
    <text evidence="1">Belongs to the enoyl-CoA hydratase/isomerase family.</text>
</comment>
<dbReference type="Gene3D" id="3.90.226.10">
    <property type="entry name" value="2-enoyl-CoA Hydratase, Chain A, domain 1"/>
    <property type="match status" value="1"/>
</dbReference>
<sequence length="537" mass="59069">MKADVDGIAEQLWALIELRVEAELARRSAELDRREQDLQGREEAVRKRELALKAAAETPTPARASHQAESERTDGCKEASRSSDLLAERGSGMVQHLQSKLFAQPVSNKSNDARGQTADFKEQTAPQKATSPSLLFQAPKDQPAQSSEVSSEPKSGAGNQSQDSPPDVYTASAGTASQLKERFEPKASASSSEGNVRPYRHSAPVGKSAAEFSQVSAGTAGELKERMRKKCDKIPKLQSDGARGKRLMRCAKWQCSLHMLTTTQEDWASIERELAAKEAELLQKETQEGSNLKEEHLNGYRYVPTIKVVDKASWDTFAVPHIRPTCTSETWYHKDLLFEIGEGIAYLTLNRPDVNNVLSASMAQALQDATCELHQRRDIRIVVLRAEGSMFCAGGDPKHFFDALAMSERDDRKAAIGFMKFLFWFQSLPQFTVGLAQGSAMGSGIALLCACDMVLAASNARFTCSEVKLGFCPAAIAPFLTRKVGSAFAKRLLCMAENISAEQAKRMGLVSDVVEEEGEFSDYMKEICEKVTYCTEQ</sequence>
<gene>
    <name evidence="3" type="ORF">CCMP2556_LOCUS54864</name>
</gene>
<evidence type="ECO:0000256" key="2">
    <source>
        <dbReference type="SAM" id="MobiDB-lite"/>
    </source>
</evidence>
<dbReference type="InterPro" id="IPR029045">
    <property type="entry name" value="ClpP/crotonase-like_dom_sf"/>
</dbReference>